<gene>
    <name evidence="2" type="ORF">AEK19_MT1119</name>
</gene>
<evidence type="ECO:0000313" key="2">
    <source>
        <dbReference type="EMBL" id="ART31336.1"/>
    </source>
</evidence>
<reference evidence="2" key="1">
    <citation type="submission" date="2017-03" db="EMBL/GenBank/DDBJ databases">
        <title>The mitochondrial genome of the carnivorous plant Utricularia reniformis (Lentibulariaceae): structure, comparative analysis and evolutionary landmarks.</title>
        <authorList>
            <person name="Silva S.R."/>
            <person name="Alvarenga D.O."/>
            <person name="Michael T.P."/>
            <person name="Miranda V.F.O."/>
            <person name="Varani A.M."/>
        </authorList>
    </citation>
    <scope>NUCLEOTIDE SEQUENCE</scope>
</reference>
<keyword evidence="1" id="KW-0472">Membrane</keyword>
<protein>
    <submittedName>
        <fullName evidence="2">Uncharacterized protein</fullName>
    </submittedName>
</protein>
<sequence>MNSLKRKGAQPIPSLSFSLQALQEGIFLLLCLLSYSMVSILFTQHWAYSNYSLPAFSFLSS</sequence>
<name>A0A1Y0B1K6_9LAMI</name>
<dbReference type="EMBL" id="KY774314">
    <property type="protein sequence ID" value="ART31336.1"/>
    <property type="molecule type" value="Genomic_DNA"/>
</dbReference>
<keyword evidence="2" id="KW-0496">Mitochondrion</keyword>
<evidence type="ECO:0000256" key="1">
    <source>
        <dbReference type="SAM" id="Phobius"/>
    </source>
</evidence>
<accession>A0A1Y0B1K6</accession>
<organism evidence="2">
    <name type="scientific">Utricularia reniformis</name>
    <dbReference type="NCBI Taxonomy" id="192314"/>
    <lineage>
        <taxon>Eukaryota</taxon>
        <taxon>Viridiplantae</taxon>
        <taxon>Streptophyta</taxon>
        <taxon>Embryophyta</taxon>
        <taxon>Tracheophyta</taxon>
        <taxon>Spermatophyta</taxon>
        <taxon>Magnoliopsida</taxon>
        <taxon>eudicotyledons</taxon>
        <taxon>Gunneridae</taxon>
        <taxon>Pentapetalae</taxon>
        <taxon>asterids</taxon>
        <taxon>lamiids</taxon>
        <taxon>Lamiales</taxon>
        <taxon>Lentibulariaceae</taxon>
        <taxon>Utricularia</taxon>
    </lineage>
</organism>
<geneLocation type="mitochondrion" evidence="2"/>
<keyword evidence="1" id="KW-1133">Transmembrane helix</keyword>
<proteinExistence type="predicted"/>
<dbReference type="AlphaFoldDB" id="A0A1Y0B1K6"/>
<keyword evidence="1" id="KW-0812">Transmembrane</keyword>
<feature type="transmembrane region" description="Helical" evidence="1">
    <location>
        <begin position="21"/>
        <end position="42"/>
    </location>
</feature>